<name>A0A084AVJ4_STACB</name>
<reference evidence="2 3" key="1">
    <citation type="journal article" date="2014" name="BMC Genomics">
        <title>Comparative genome sequencing reveals chemotype-specific gene clusters in the toxigenic black mold Stachybotrys.</title>
        <authorList>
            <person name="Semeiks J."/>
            <person name="Borek D."/>
            <person name="Otwinowski Z."/>
            <person name="Grishin N.V."/>
        </authorList>
    </citation>
    <scope>NUCLEOTIDE SEQUENCE [LARGE SCALE GENOMIC DNA]</scope>
    <source>
        <strain evidence="3">CBS 109288 / IBT 7711</strain>
    </source>
</reference>
<protein>
    <recommendedName>
        <fullName evidence="1">SnoaL-like domain-containing protein</fullName>
    </recommendedName>
</protein>
<dbReference type="InterPro" id="IPR058931">
    <property type="entry name" value="SnoaL_6"/>
</dbReference>
<dbReference type="EMBL" id="KL648533">
    <property type="protein sequence ID" value="KEY69323.1"/>
    <property type="molecule type" value="Genomic_DNA"/>
</dbReference>
<accession>A0A084AVJ4</accession>
<evidence type="ECO:0000259" key="1">
    <source>
        <dbReference type="Pfam" id="PF26528"/>
    </source>
</evidence>
<dbReference type="HOGENOM" id="CLU_106789_0_0_1"/>
<dbReference type="Pfam" id="PF26528">
    <property type="entry name" value="SnoaL_6"/>
    <property type="match status" value="1"/>
</dbReference>
<sequence>MAPVGHAETFAHLRELYGRYYPADVEAKRSFYSAECAQICRSDPTYAAQNSDGIVAYLYDTGERFKDLISTSPTKKSFYTVRPLTDEESLDFGTEEHVRPAGFASVKELRDKALREEWLGQRVDLWDDDGQGTGLLVKVQYWWRLEDSNDGAHGQVWKQILHDILYLGRVDGTEGSEGGLTCGR</sequence>
<dbReference type="Proteomes" id="UP000028045">
    <property type="component" value="Unassembled WGS sequence"/>
</dbReference>
<organism evidence="2 3">
    <name type="scientific">Stachybotrys chartarum (strain CBS 109288 / IBT 7711)</name>
    <name type="common">Toxic black mold</name>
    <name type="synonym">Stilbospora chartarum</name>
    <dbReference type="NCBI Taxonomy" id="1280523"/>
    <lineage>
        <taxon>Eukaryota</taxon>
        <taxon>Fungi</taxon>
        <taxon>Dikarya</taxon>
        <taxon>Ascomycota</taxon>
        <taxon>Pezizomycotina</taxon>
        <taxon>Sordariomycetes</taxon>
        <taxon>Hypocreomycetidae</taxon>
        <taxon>Hypocreales</taxon>
        <taxon>Stachybotryaceae</taxon>
        <taxon>Stachybotrys</taxon>
    </lineage>
</organism>
<feature type="domain" description="SnoaL-like" evidence="1">
    <location>
        <begin position="6"/>
        <end position="174"/>
    </location>
</feature>
<keyword evidence="3" id="KW-1185">Reference proteome</keyword>
<proteinExistence type="predicted"/>
<dbReference type="AlphaFoldDB" id="A0A084AVJ4"/>
<gene>
    <name evidence="2" type="ORF">S7711_08395</name>
</gene>
<evidence type="ECO:0000313" key="2">
    <source>
        <dbReference type="EMBL" id="KEY69323.1"/>
    </source>
</evidence>
<dbReference type="OrthoDB" id="5396546at2759"/>
<evidence type="ECO:0000313" key="3">
    <source>
        <dbReference type="Proteomes" id="UP000028045"/>
    </source>
</evidence>